<sequence>MKPPGGERWRQYVCPECEQRFKRRTEFVEIPYGPSGFVSGPIKALHVTCHYRRLKKDDIDSVPSSLI</sequence>
<protein>
    <submittedName>
        <fullName evidence="1">Uncharacterized protein</fullName>
    </submittedName>
</protein>
<evidence type="ECO:0000313" key="1">
    <source>
        <dbReference type="EMBL" id="QJA53235.1"/>
    </source>
</evidence>
<accession>A0A6H2A146</accession>
<reference evidence="1" key="1">
    <citation type="submission" date="2020-03" db="EMBL/GenBank/DDBJ databases">
        <title>The deep terrestrial virosphere.</title>
        <authorList>
            <person name="Holmfeldt K."/>
            <person name="Nilsson E."/>
            <person name="Simone D."/>
            <person name="Lopez-Fernandez M."/>
            <person name="Wu X."/>
            <person name="de Brujin I."/>
            <person name="Lundin D."/>
            <person name="Andersson A."/>
            <person name="Bertilsson S."/>
            <person name="Dopson M."/>
        </authorList>
    </citation>
    <scope>NUCLEOTIDE SEQUENCE</scope>
    <source>
        <strain evidence="1">TM448A03332</strain>
    </source>
</reference>
<name>A0A6H2A146_9ZZZZ</name>
<dbReference type="AlphaFoldDB" id="A0A6H2A146"/>
<organism evidence="1">
    <name type="scientific">viral metagenome</name>
    <dbReference type="NCBI Taxonomy" id="1070528"/>
    <lineage>
        <taxon>unclassified sequences</taxon>
        <taxon>metagenomes</taxon>
        <taxon>organismal metagenomes</taxon>
    </lineage>
</organism>
<gene>
    <name evidence="1" type="ORF">TM448A03332_0004</name>
</gene>
<dbReference type="EMBL" id="MT144405">
    <property type="protein sequence ID" value="QJA53235.1"/>
    <property type="molecule type" value="Genomic_DNA"/>
</dbReference>
<proteinExistence type="predicted"/>